<evidence type="ECO:0000313" key="2">
    <source>
        <dbReference type="Proteomes" id="UP001484097"/>
    </source>
</evidence>
<dbReference type="Gene3D" id="3.40.630.30">
    <property type="match status" value="1"/>
</dbReference>
<reference evidence="1 2" key="1">
    <citation type="submission" date="2024-05" db="EMBL/GenBank/DDBJ databases">
        <authorList>
            <person name="Yi C."/>
        </authorList>
    </citation>
    <scope>NUCLEOTIDE SEQUENCE [LARGE SCALE GENOMIC DNA]</scope>
    <source>
        <strain evidence="1 2">XS13</strain>
    </source>
</reference>
<evidence type="ECO:0000313" key="1">
    <source>
        <dbReference type="EMBL" id="MEO9247183.1"/>
    </source>
</evidence>
<gene>
    <name evidence="1" type="ORF">ABDK96_05785</name>
</gene>
<organism evidence="1 2">
    <name type="scientific">Citricoccus nitrophenolicus</name>
    <dbReference type="NCBI Taxonomy" id="863575"/>
    <lineage>
        <taxon>Bacteria</taxon>
        <taxon>Bacillati</taxon>
        <taxon>Actinomycetota</taxon>
        <taxon>Actinomycetes</taxon>
        <taxon>Micrococcales</taxon>
        <taxon>Micrococcaceae</taxon>
        <taxon>Citricoccus</taxon>
    </lineage>
</organism>
<accession>A0ABV0IGB6</accession>
<dbReference type="Proteomes" id="UP001484097">
    <property type="component" value="Unassembled WGS sequence"/>
</dbReference>
<sequence length="152" mass="17288">MVIQEFIPADFDPPVLLVTDRFRLEPLGPQHNEADLDAWMSSVDHIRSTPGYPDGNWPPPEGYPPERNLQDLTRHAADFEARKGFTFTVLDPVDGDVIGCVYLYPPEREGFDVAVQSWVRASHASLDGPLAETLVDWIAEDWPWEQPDRYGR</sequence>
<dbReference type="EMBL" id="JBDXMX010000002">
    <property type="protein sequence ID" value="MEO9247183.1"/>
    <property type="molecule type" value="Genomic_DNA"/>
</dbReference>
<dbReference type="SUPFAM" id="SSF55729">
    <property type="entry name" value="Acyl-CoA N-acyltransferases (Nat)"/>
    <property type="match status" value="1"/>
</dbReference>
<dbReference type="RefSeq" id="WP_347919646.1">
    <property type="nucleotide sequence ID" value="NZ_JBDXMX010000002.1"/>
</dbReference>
<name>A0ABV0IGB6_9MICC</name>
<proteinExistence type="predicted"/>
<comment type="caution">
    <text evidence="1">The sequence shown here is derived from an EMBL/GenBank/DDBJ whole genome shotgun (WGS) entry which is preliminary data.</text>
</comment>
<keyword evidence="2" id="KW-1185">Reference proteome</keyword>
<protein>
    <submittedName>
        <fullName evidence="1">N-acetyltransferase</fullName>
    </submittedName>
</protein>
<dbReference type="InterPro" id="IPR016181">
    <property type="entry name" value="Acyl_CoA_acyltransferase"/>
</dbReference>